<dbReference type="RefSeq" id="WP_010474702.1">
    <property type="nucleotide sequence ID" value="NZ_CP095474.1"/>
</dbReference>
<gene>
    <name evidence="2" type="ORF">MW084_19290</name>
</gene>
<dbReference type="EMBL" id="CP095474">
    <property type="protein sequence ID" value="URN17727.1"/>
    <property type="molecule type" value="Genomic_DNA"/>
</dbReference>
<accession>A0ABY4TFM4</accession>
<reference evidence="2" key="1">
    <citation type="submission" date="2022-04" db="EMBL/GenBank/DDBJ databases">
        <title>Systematic whole-genome sequencing reveals an unexpected diversity among actinomycetoma pathogens and provides insights into their antibacterial susceptibilities.</title>
        <authorList>
            <person name="Watson A.K."/>
            <person name="Kepplinger B."/>
            <person name="Bakhiet S.M."/>
            <person name="Mhmoud N.A."/>
            <person name="Chapman J."/>
            <person name="Allenby N."/>
            <person name="Mickiewicz K."/>
            <person name="Goodfellow M."/>
            <person name="Fahal A.H."/>
            <person name="Errington J."/>
        </authorList>
    </citation>
    <scope>NUCLEOTIDE SEQUENCE</scope>
    <source>
        <strain evidence="2">SD 504</strain>
    </source>
</reference>
<sequence>MTGFVRDGARPAPARRLLRRWPALTASAVVVVTFADGVPPVGRLAGLLVAMPVCYLLFGAFRGELRGFRVPAVQFAGLAGFAAVAALALSLDAASGLRVVAAGWLAHGVWDLVHHRSGRVVPRAWSEWCGVVDVGGALAILILA</sequence>
<protein>
    <submittedName>
        <fullName evidence="2">Uncharacterized protein</fullName>
    </submittedName>
</protein>
<evidence type="ECO:0000313" key="2">
    <source>
        <dbReference type="EMBL" id="URN17727.1"/>
    </source>
</evidence>
<evidence type="ECO:0000313" key="3">
    <source>
        <dbReference type="Proteomes" id="UP001056383"/>
    </source>
</evidence>
<feature type="transmembrane region" description="Helical" evidence="1">
    <location>
        <begin position="21"/>
        <end position="38"/>
    </location>
</feature>
<keyword evidence="1" id="KW-1133">Transmembrane helix</keyword>
<keyword evidence="1" id="KW-0812">Transmembrane</keyword>
<evidence type="ECO:0000256" key="1">
    <source>
        <dbReference type="SAM" id="Phobius"/>
    </source>
</evidence>
<keyword evidence="3" id="KW-1185">Reference proteome</keyword>
<keyword evidence="1" id="KW-0472">Membrane</keyword>
<dbReference type="Proteomes" id="UP001056383">
    <property type="component" value="Chromosome"/>
</dbReference>
<proteinExistence type="predicted"/>
<organism evidence="2 3">
    <name type="scientific">Streptomyces sudanensis</name>
    <dbReference type="NCBI Taxonomy" id="436397"/>
    <lineage>
        <taxon>Bacteria</taxon>
        <taxon>Bacillati</taxon>
        <taxon>Actinomycetota</taxon>
        <taxon>Actinomycetes</taxon>
        <taxon>Kitasatosporales</taxon>
        <taxon>Streptomycetaceae</taxon>
        <taxon>Streptomyces</taxon>
    </lineage>
</organism>
<name>A0ABY4TFM4_9ACTN</name>
<feature type="transmembrane region" description="Helical" evidence="1">
    <location>
        <begin position="68"/>
        <end position="89"/>
    </location>
</feature>
<feature type="transmembrane region" description="Helical" evidence="1">
    <location>
        <begin position="44"/>
        <end position="61"/>
    </location>
</feature>